<feature type="transmembrane region" description="Helical" evidence="1">
    <location>
        <begin position="62"/>
        <end position="79"/>
    </location>
</feature>
<protein>
    <submittedName>
        <fullName evidence="2">Uncharacterized protein</fullName>
    </submittedName>
</protein>
<reference evidence="2" key="1">
    <citation type="submission" date="2020-07" db="EMBL/GenBank/DDBJ databases">
        <title>Genome sequence and genetic diversity analysis of an under-domesticated orphan crop, white fonio (Digitaria exilis).</title>
        <authorList>
            <person name="Bennetzen J.L."/>
            <person name="Chen S."/>
            <person name="Ma X."/>
            <person name="Wang X."/>
            <person name="Yssel A.E.J."/>
            <person name="Chaluvadi S.R."/>
            <person name="Johnson M."/>
            <person name="Gangashetty P."/>
            <person name="Hamidou F."/>
            <person name="Sanogo M.D."/>
            <person name="Zwaenepoel A."/>
            <person name="Wallace J."/>
            <person name="Van De Peer Y."/>
            <person name="Van Deynze A."/>
        </authorList>
    </citation>
    <scope>NUCLEOTIDE SEQUENCE</scope>
    <source>
        <tissue evidence="2">Leaves</tissue>
    </source>
</reference>
<proteinExistence type="predicted"/>
<comment type="caution">
    <text evidence="2">The sequence shown here is derived from an EMBL/GenBank/DDBJ whole genome shotgun (WGS) entry which is preliminary data.</text>
</comment>
<keyword evidence="1" id="KW-1133">Transmembrane helix</keyword>
<keyword evidence="1" id="KW-0472">Membrane</keyword>
<evidence type="ECO:0000256" key="1">
    <source>
        <dbReference type="SAM" id="Phobius"/>
    </source>
</evidence>
<evidence type="ECO:0000313" key="2">
    <source>
        <dbReference type="EMBL" id="KAF8712679.1"/>
    </source>
</evidence>
<evidence type="ECO:0000313" key="3">
    <source>
        <dbReference type="Proteomes" id="UP000636709"/>
    </source>
</evidence>
<dbReference type="PANTHER" id="PTHR36708">
    <property type="entry name" value="SUCCINATE DEHYDROGENASE SUBUNIT 6, MITOCHONDRIAL"/>
    <property type="match status" value="1"/>
</dbReference>
<accession>A0A835ETN8</accession>
<dbReference type="OrthoDB" id="2012862at2759"/>
<dbReference type="GO" id="GO:0045273">
    <property type="term" value="C:respiratory chain complex II (succinate dehydrogenase)"/>
    <property type="evidence" value="ECO:0007669"/>
    <property type="project" value="InterPro"/>
</dbReference>
<sequence>MRSLQLKALRESSKFALAGALVGATPPRRRRVQPLQCAARHRAGDRVRGDHRRRAGSRGGRALIDVAYSAALCLCLGIFQTSVLLATGFGAITVTVLGAEVAEHWYQLYKMDKQGANLRFIYWWEDKISGLFLVLSCVVSPLASYES</sequence>
<dbReference type="InterPro" id="IPR034574">
    <property type="entry name" value="SDH6"/>
</dbReference>
<gene>
    <name evidence="2" type="ORF">HU200_028440</name>
</gene>
<dbReference type="AlphaFoldDB" id="A0A835ETN8"/>
<name>A0A835ETN8_9POAL</name>
<keyword evidence="3" id="KW-1185">Reference proteome</keyword>
<dbReference type="Proteomes" id="UP000636709">
    <property type="component" value="Unassembled WGS sequence"/>
</dbReference>
<organism evidence="2 3">
    <name type="scientific">Digitaria exilis</name>
    <dbReference type="NCBI Taxonomy" id="1010633"/>
    <lineage>
        <taxon>Eukaryota</taxon>
        <taxon>Viridiplantae</taxon>
        <taxon>Streptophyta</taxon>
        <taxon>Embryophyta</taxon>
        <taxon>Tracheophyta</taxon>
        <taxon>Spermatophyta</taxon>
        <taxon>Magnoliopsida</taxon>
        <taxon>Liliopsida</taxon>
        <taxon>Poales</taxon>
        <taxon>Poaceae</taxon>
        <taxon>PACMAD clade</taxon>
        <taxon>Panicoideae</taxon>
        <taxon>Panicodae</taxon>
        <taxon>Paniceae</taxon>
        <taxon>Anthephorinae</taxon>
        <taxon>Digitaria</taxon>
    </lineage>
</organism>
<dbReference type="EMBL" id="JACEFO010001742">
    <property type="protein sequence ID" value="KAF8712679.1"/>
    <property type="molecule type" value="Genomic_DNA"/>
</dbReference>
<keyword evidence="1" id="KW-0812">Transmembrane</keyword>
<dbReference type="PANTHER" id="PTHR36708:SF1">
    <property type="entry name" value="SUCCINATE DEHYDROGENASE SUBUNIT 6, MITOCHONDRIAL"/>
    <property type="match status" value="1"/>
</dbReference>